<protein>
    <submittedName>
        <fullName evidence="1">Uncharacterized protein</fullName>
    </submittedName>
</protein>
<name>A0ABS5IH78_9PROT</name>
<accession>A0ABS5IH78</accession>
<comment type="caution">
    <text evidence="1">The sequence shown here is derived from an EMBL/GenBank/DDBJ whole genome shotgun (WGS) entry which is preliminary data.</text>
</comment>
<sequence length="119" mass="12941">MGKGKKDFYPISKATFDKEIRVKLEGELRKAANVDNGPPGGAAGGLSNSFDSLTAVVMLAVVIPAHLGDMPPAEKIIREGGYETVDDFIEDIIPKLRALCADPLMRLELDEDNEDDRPE</sequence>
<keyword evidence="2" id="KW-1185">Reference proteome</keyword>
<gene>
    <name evidence="1" type="ORF">KEC16_18785</name>
</gene>
<dbReference type="EMBL" id="JAGTUF010000032">
    <property type="protein sequence ID" value="MBR9973777.1"/>
    <property type="molecule type" value="Genomic_DNA"/>
</dbReference>
<proteinExistence type="predicted"/>
<dbReference type="Proteomes" id="UP000680714">
    <property type="component" value="Unassembled WGS sequence"/>
</dbReference>
<organism evidence="1 2">
    <name type="scientific">Magnetospirillum sulfuroxidans</name>
    <dbReference type="NCBI Taxonomy" id="611300"/>
    <lineage>
        <taxon>Bacteria</taxon>
        <taxon>Pseudomonadati</taxon>
        <taxon>Pseudomonadota</taxon>
        <taxon>Alphaproteobacteria</taxon>
        <taxon>Rhodospirillales</taxon>
        <taxon>Rhodospirillaceae</taxon>
        <taxon>Magnetospirillum</taxon>
    </lineage>
</organism>
<reference evidence="1 2" key="1">
    <citation type="submission" date="2021-04" db="EMBL/GenBank/DDBJ databases">
        <title>Magnetospirillum sulfuroxidans sp. nov., a facultative chemolithoautotrophic sulfur-oxidizing alphaproteobacterium isolated from freshwater sediment and proposals for Paramagetospirillum gen. nov., and Magnetospirillaceae fam. nov.</title>
        <authorList>
            <person name="Koziaeva V."/>
            <person name="Geelhoed J.S."/>
            <person name="Sorokin D.Y."/>
            <person name="Grouzdev D.S."/>
        </authorList>
    </citation>
    <scope>NUCLEOTIDE SEQUENCE [LARGE SCALE GENOMIC DNA]</scope>
    <source>
        <strain evidence="1 2">J10</strain>
    </source>
</reference>
<evidence type="ECO:0000313" key="1">
    <source>
        <dbReference type="EMBL" id="MBR9973777.1"/>
    </source>
</evidence>
<dbReference type="RefSeq" id="WP_211551827.1">
    <property type="nucleotide sequence ID" value="NZ_JAGTUF010000032.1"/>
</dbReference>
<evidence type="ECO:0000313" key="2">
    <source>
        <dbReference type="Proteomes" id="UP000680714"/>
    </source>
</evidence>